<sequence length="141" mass="16440">MRDEELYLIAYNDFANREVDKNIWIKAMAKAQGEKKLAKWHYVELRVEQMLHDPNLKESLKPVLNPSSSSTGAYMIWFSFLLFFVIMAAGISFDFSILGFDFMKLLDFLDLPSLVIVVFPAIFFGIASTSWKSYWHCWSYS</sequence>
<evidence type="ECO:0000313" key="2">
    <source>
        <dbReference type="EMBL" id="SVD60596.1"/>
    </source>
</evidence>
<feature type="transmembrane region" description="Helical" evidence="1">
    <location>
        <begin position="111"/>
        <end position="131"/>
    </location>
</feature>
<keyword evidence="1" id="KW-0472">Membrane</keyword>
<gene>
    <name evidence="2" type="ORF">METZ01_LOCUS413450</name>
</gene>
<accession>A0A382WNV7</accession>
<dbReference type="AlphaFoldDB" id="A0A382WNV7"/>
<dbReference type="EMBL" id="UINC01161419">
    <property type="protein sequence ID" value="SVD60596.1"/>
    <property type="molecule type" value="Genomic_DNA"/>
</dbReference>
<name>A0A382WNV7_9ZZZZ</name>
<proteinExistence type="predicted"/>
<protein>
    <submittedName>
        <fullName evidence="2">Uncharacterized protein</fullName>
    </submittedName>
</protein>
<evidence type="ECO:0000256" key="1">
    <source>
        <dbReference type="SAM" id="Phobius"/>
    </source>
</evidence>
<feature type="transmembrane region" description="Helical" evidence="1">
    <location>
        <begin position="74"/>
        <end position="99"/>
    </location>
</feature>
<keyword evidence="1" id="KW-0812">Transmembrane</keyword>
<reference evidence="2" key="1">
    <citation type="submission" date="2018-05" db="EMBL/GenBank/DDBJ databases">
        <authorList>
            <person name="Lanie J.A."/>
            <person name="Ng W.-L."/>
            <person name="Kazmierczak K.M."/>
            <person name="Andrzejewski T.M."/>
            <person name="Davidsen T.M."/>
            <person name="Wayne K.J."/>
            <person name="Tettelin H."/>
            <person name="Glass J.I."/>
            <person name="Rusch D."/>
            <person name="Podicherti R."/>
            <person name="Tsui H.-C.T."/>
            <person name="Winkler M.E."/>
        </authorList>
    </citation>
    <scope>NUCLEOTIDE SEQUENCE</scope>
</reference>
<feature type="non-terminal residue" evidence="2">
    <location>
        <position position="141"/>
    </location>
</feature>
<organism evidence="2">
    <name type="scientific">marine metagenome</name>
    <dbReference type="NCBI Taxonomy" id="408172"/>
    <lineage>
        <taxon>unclassified sequences</taxon>
        <taxon>metagenomes</taxon>
        <taxon>ecological metagenomes</taxon>
    </lineage>
</organism>
<keyword evidence="1" id="KW-1133">Transmembrane helix</keyword>